<comment type="similarity">
    <text evidence="6">Belongs to the XRCC4-XLF family. XLF subfamily.</text>
</comment>
<dbReference type="CDD" id="cd22285">
    <property type="entry name" value="HD_XLF_N"/>
    <property type="match status" value="1"/>
</dbReference>
<dbReference type="InterPro" id="IPR038051">
    <property type="entry name" value="XRCC4-like_N_sf"/>
</dbReference>
<feature type="region of interest" description="Disordered" evidence="8">
    <location>
        <begin position="253"/>
        <end position="557"/>
    </location>
</feature>
<protein>
    <recommendedName>
        <fullName evidence="7">Non-homologous end-joining factor 1</fullName>
    </recommendedName>
</protein>
<dbReference type="Proteomes" id="UP001313282">
    <property type="component" value="Unassembled WGS sequence"/>
</dbReference>
<dbReference type="InterPro" id="IPR015381">
    <property type="entry name" value="XLF-like_N"/>
</dbReference>
<evidence type="ECO:0000256" key="1">
    <source>
        <dbReference type="ARBA" id="ARBA00004123"/>
    </source>
</evidence>
<name>A0AAN8MNA4_9PEZI</name>
<evidence type="ECO:0000313" key="12">
    <source>
        <dbReference type="Proteomes" id="UP001313282"/>
    </source>
</evidence>
<evidence type="ECO:0000256" key="7">
    <source>
        <dbReference type="ARBA" id="ARBA00044529"/>
    </source>
</evidence>
<feature type="compositionally biased region" description="Low complexity" evidence="8">
    <location>
        <begin position="332"/>
        <end position="345"/>
    </location>
</feature>
<feature type="domain" description="XLF-like coiled-coil region" evidence="10">
    <location>
        <begin position="129"/>
        <end position="179"/>
    </location>
</feature>
<feature type="compositionally biased region" description="Basic and acidic residues" evidence="8">
    <location>
        <begin position="484"/>
        <end position="495"/>
    </location>
</feature>
<sequence>MAPTTVAAWEAFPIQSAFSPPLYIQRRFTQTSYTIYLTDLTSIWAESLDKGAICDRAEDRNCSIDPSTDDSQFQILLEKLAAGITGLNPLVTVDLEVRGDTFNINTKEKLQAPLQPLEWRFRLKLQSGASFTKHFSLPLLYYGSLLSRQTNSLLAIVEEKDATIARLLDKFDEYKFDLSSIFPGYKKGRTPQGKAKGLVPFDRDAWRQELQAAEFESKVSKELVRTTFYQLARKEEKLEIPLPRAPEAQWWTKLSGKTTVKGEPEAERTPFTTPKKPPPKTIRINTDSDDDFQALPSSPIRASAIEPEVPIKTPLDDETTDDEDEDLMNVVQTQGSRSTSTSQNTPLPAKGSVSPIRLERKDASPQPTVKEPKEPEDPHTKFEENFRSQMGFLDSLVDYDETTSDSDSESGAPKHKKVAFAPPKTGGIKKTIGGRKQEKVIPPPPQGHSEHTSGSSIVSKVGEEEPGIPKRLGKIKGTIGTRKPGMEPPKRKEPEPDSDEEMVEPEPEAPKPPPKKKAKSKSPPIQGMDEDAAKKRREDLQKQLAAKTGTKKRGRRF</sequence>
<evidence type="ECO:0000259" key="9">
    <source>
        <dbReference type="Pfam" id="PF09302"/>
    </source>
</evidence>
<dbReference type="PANTHER" id="PTHR32235">
    <property type="entry name" value="NON-HOMOLOGOUS END-JOINING FACTOR 1"/>
    <property type="match status" value="1"/>
</dbReference>
<keyword evidence="12" id="KW-1185">Reference proteome</keyword>
<comment type="subcellular location">
    <subcellularLocation>
        <location evidence="1">Nucleus</location>
    </subcellularLocation>
</comment>
<dbReference type="Pfam" id="PF09302">
    <property type="entry name" value="XLF"/>
    <property type="match status" value="1"/>
</dbReference>
<dbReference type="EMBL" id="JAVHNR010000004">
    <property type="protein sequence ID" value="KAK6344674.1"/>
    <property type="molecule type" value="Genomic_DNA"/>
</dbReference>
<dbReference type="Gene3D" id="2.170.210.10">
    <property type="entry name" value="DNA double-strand break repair and VJ recombination XRCC4, N-terminal"/>
    <property type="match status" value="1"/>
</dbReference>
<organism evidence="11 12">
    <name type="scientific">Orbilia javanica</name>
    <dbReference type="NCBI Taxonomy" id="47235"/>
    <lineage>
        <taxon>Eukaryota</taxon>
        <taxon>Fungi</taxon>
        <taxon>Dikarya</taxon>
        <taxon>Ascomycota</taxon>
        <taxon>Pezizomycotina</taxon>
        <taxon>Orbiliomycetes</taxon>
        <taxon>Orbiliales</taxon>
        <taxon>Orbiliaceae</taxon>
        <taxon>Orbilia</taxon>
    </lineage>
</organism>
<evidence type="ECO:0000256" key="6">
    <source>
        <dbReference type="ARBA" id="ARBA00025747"/>
    </source>
</evidence>
<dbReference type="InterPro" id="IPR052287">
    <property type="entry name" value="NHEJ_factor"/>
</dbReference>
<feature type="domain" description="XLF-like N-terminal" evidence="9">
    <location>
        <begin position="9"/>
        <end position="124"/>
    </location>
</feature>
<evidence type="ECO:0000256" key="2">
    <source>
        <dbReference type="ARBA" id="ARBA00022763"/>
    </source>
</evidence>
<dbReference type="PANTHER" id="PTHR32235:SF1">
    <property type="entry name" value="NON-HOMOLOGOUS END-JOINING FACTOR 1"/>
    <property type="match status" value="1"/>
</dbReference>
<dbReference type="GO" id="GO:0006303">
    <property type="term" value="P:double-strand break repair via nonhomologous end joining"/>
    <property type="evidence" value="ECO:0007669"/>
    <property type="project" value="TreeGrafter"/>
</dbReference>
<evidence type="ECO:0000256" key="3">
    <source>
        <dbReference type="ARBA" id="ARBA00023125"/>
    </source>
</evidence>
<feature type="compositionally biased region" description="Basic and acidic residues" evidence="8">
    <location>
        <begin position="370"/>
        <end position="386"/>
    </location>
</feature>
<dbReference type="InterPro" id="IPR053829">
    <property type="entry name" value="XLF-like_CC"/>
</dbReference>
<evidence type="ECO:0000256" key="8">
    <source>
        <dbReference type="SAM" id="MobiDB-lite"/>
    </source>
</evidence>
<dbReference type="GO" id="GO:0045027">
    <property type="term" value="F:DNA end binding"/>
    <property type="evidence" value="ECO:0007669"/>
    <property type="project" value="TreeGrafter"/>
</dbReference>
<reference evidence="11 12" key="1">
    <citation type="submission" date="2019-10" db="EMBL/GenBank/DDBJ databases">
        <authorList>
            <person name="Palmer J.M."/>
        </authorList>
    </citation>
    <scope>NUCLEOTIDE SEQUENCE [LARGE SCALE GENOMIC DNA]</scope>
    <source>
        <strain evidence="11 12">TWF718</strain>
    </source>
</reference>
<feature type="compositionally biased region" description="Basic and acidic residues" evidence="8">
    <location>
        <begin position="531"/>
        <end position="541"/>
    </location>
</feature>
<dbReference type="GO" id="GO:0032807">
    <property type="term" value="C:DNA ligase IV complex"/>
    <property type="evidence" value="ECO:0007669"/>
    <property type="project" value="TreeGrafter"/>
</dbReference>
<evidence type="ECO:0000259" key="10">
    <source>
        <dbReference type="Pfam" id="PF21928"/>
    </source>
</evidence>
<feature type="compositionally biased region" description="Acidic residues" evidence="8">
    <location>
        <begin position="397"/>
        <end position="408"/>
    </location>
</feature>
<keyword evidence="5" id="KW-0539">Nucleus</keyword>
<dbReference type="Pfam" id="PF21928">
    <property type="entry name" value="XLF_CC"/>
    <property type="match status" value="1"/>
</dbReference>
<evidence type="ECO:0000256" key="4">
    <source>
        <dbReference type="ARBA" id="ARBA00023204"/>
    </source>
</evidence>
<evidence type="ECO:0000256" key="5">
    <source>
        <dbReference type="ARBA" id="ARBA00023242"/>
    </source>
</evidence>
<keyword evidence="3" id="KW-0238">DNA-binding</keyword>
<dbReference type="AlphaFoldDB" id="A0AAN8MNA4"/>
<keyword evidence="4" id="KW-0234">DNA repair</keyword>
<accession>A0AAN8MNA4</accession>
<feature type="compositionally biased region" description="Acidic residues" evidence="8">
    <location>
        <begin position="496"/>
        <end position="507"/>
    </location>
</feature>
<keyword evidence="2" id="KW-0227">DNA damage</keyword>
<proteinExistence type="inferred from homology"/>
<evidence type="ECO:0000313" key="11">
    <source>
        <dbReference type="EMBL" id="KAK6344674.1"/>
    </source>
</evidence>
<comment type="caution">
    <text evidence="11">The sequence shown here is derived from an EMBL/GenBank/DDBJ whole genome shotgun (WGS) entry which is preliminary data.</text>
</comment>
<gene>
    <name evidence="11" type="ORF">TWF718_006632</name>
</gene>
<feature type="compositionally biased region" description="Acidic residues" evidence="8">
    <location>
        <begin position="316"/>
        <end position="327"/>
    </location>
</feature>